<organism evidence="12 13">
    <name type="scientific">Panicum virgatum</name>
    <name type="common">Blackwell switchgrass</name>
    <dbReference type="NCBI Taxonomy" id="38727"/>
    <lineage>
        <taxon>Eukaryota</taxon>
        <taxon>Viridiplantae</taxon>
        <taxon>Streptophyta</taxon>
        <taxon>Embryophyta</taxon>
        <taxon>Tracheophyta</taxon>
        <taxon>Spermatophyta</taxon>
        <taxon>Magnoliopsida</taxon>
        <taxon>Liliopsida</taxon>
        <taxon>Poales</taxon>
        <taxon>Poaceae</taxon>
        <taxon>PACMAD clade</taxon>
        <taxon>Panicoideae</taxon>
        <taxon>Panicodae</taxon>
        <taxon>Paniceae</taxon>
        <taxon>Panicinae</taxon>
        <taxon>Panicum</taxon>
        <taxon>Panicum sect. Hiantes</taxon>
    </lineage>
</organism>
<keyword evidence="4" id="KW-0479">Metal-binding</keyword>
<reference evidence="12" key="1">
    <citation type="submission" date="2020-05" db="EMBL/GenBank/DDBJ databases">
        <title>WGS assembly of Panicum virgatum.</title>
        <authorList>
            <person name="Lovell J.T."/>
            <person name="Jenkins J."/>
            <person name="Shu S."/>
            <person name="Juenger T.E."/>
            <person name="Schmutz J."/>
        </authorList>
    </citation>
    <scope>NUCLEOTIDE SEQUENCE</scope>
    <source>
        <strain evidence="12">AP13</strain>
    </source>
</reference>
<feature type="region of interest" description="Disordered" evidence="10">
    <location>
        <begin position="122"/>
        <end position="182"/>
    </location>
</feature>
<evidence type="ECO:0000259" key="11">
    <source>
        <dbReference type="PROSITE" id="PS50089"/>
    </source>
</evidence>
<evidence type="ECO:0000313" key="12">
    <source>
        <dbReference type="EMBL" id="KAG2581891.1"/>
    </source>
</evidence>
<evidence type="ECO:0000256" key="8">
    <source>
        <dbReference type="ARBA" id="ARBA00024209"/>
    </source>
</evidence>
<proteinExistence type="inferred from homology"/>
<comment type="pathway">
    <text evidence="2">Protein modification; protein ubiquitination.</text>
</comment>
<keyword evidence="7" id="KW-0862">Zinc</keyword>
<keyword evidence="13" id="KW-1185">Reference proteome</keyword>
<keyword evidence="5 9" id="KW-0863">Zinc-finger</keyword>
<evidence type="ECO:0000256" key="5">
    <source>
        <dbReference type="ARBA" id="ARBA00022771"/>
    </source>
</evidence>
<evidence type="ECO:0000256" key="1">
    <source>
        <dbReference type="ARBA" id="ARBA00000900"/>
    </source>
</evidence>
<feature type="compositionally biased region" description="Acidic residues" evidence="10">
    <location>
        <begin position="153"/>
        <end position="168"/>
    </location>
</feature>
<dbReference type="InterPro" id="IPR053238">
    <property type="entry name" value="RING-H2_zinc_finger"/>
</dbReference>
<feature type="region of interest" description="Disordered" evidence="10">
    <location>
        <begin position="376"/>
        <end position="401"/>
    </location>
</feature>
<dbReference type="Proteomes" id="UP000823388">
    <property type="component" value="Chromosome 6K"/>
</dbReference>
<dbReference type="GO" id="GO:0061630">
    <property type="term" value="F:ubiquitin protein ligase activity"/>
    <property type="evidence" value="ECO:0007669"/>
    <property type="project" value="UniProtKB-EC"/>
</dbReference>
<dbReference type="InterPro" id="IPR001841">
    <property type="entry name" value="Znf_RING"/>
</dbReference>
<protein>
    <recommendedName>
        <fullName evidence="3">RING-type E3 ubiquitin transferase</fullName>
        <ecNumber evidence="3">2.3.2.27</ecNumber>
    </recommendedName>
</protein>
<evidence type="ECO:0000256" key="2">
    <source>
        <dbReference type="ARBA" id="ARBA00004906"/>
    </source>
</evidence>
<dbReference type="EMBL" id="CM029047">
    <property type="protein sequence ID" value="KAG2581891.1"/>
    <property type="molecule type" value="Genomic_DNA"/>
</dbReference>
<gene>
    <name evidence="12" type="ORF">PVAP13_6KG076200</name>
</gene>
<name>A0A8T0R829_PANVG</name>
<evidence type="ECO:0000256" key="10">
    <source>
        <dbReference type="SAM" id="MobiDB-lite"/>
    </source>
</evidence>
<dbReference type="Pfam" id="PF12678">
    <property type="entry name" value="zf-rbx1"/>
    <property type="match status" value="1"/>
</dbReference>
<comment type="caution">
    <text evidence="12">The sequence shown here is derived from an EMBL/GenBank/DDBJ whole genome shotgun (WGS) entry which is preliminary data.</text>
</comment>
<feature type="compositionally biased region" description="Acidic residues" evidence="10">
    <location>
        <begin position="122"/>
        <end position="146"/>
    </location>
</feature>
<dbReference type="SMART" id="SM00184">
    <property type="entry name" value="RING"/>
    <property type="match status" value="1"/>
</dbReference>
<comment type="catalytic activity">
    <reaction evidence="1">
        <text>S-ubiquitinyl-[E2 ubiquitin-conjugating enzyme]-L-cysteine + [acceptor protein]-L-lysine = [E2 ubiquitin-conjugating enzyme]-L-cysteine + N(6)-ubiquitinyl-[acceptor protein]-L-lysine.</text>
        <dbReference type="EC" id="2.3.2.27"/>
    </reaction>
</comment>
<evidence type="ECO:0000256" key="9">
    <source>
        <dbReference type="PROSITE-ProRule" id="PRU00175"/>
    </source>
</evidence>
<feature type="domain" description="RING-type" evidence="11">
    <location>
        <begin position="411"/>
        <end position="451"/>
    </location>
</feature>
<dbReference type="PROSITE" id="PS50089">
    <property type="entry name" value="ZF_RING_2"/>
    <property type="match status" value="1"/>
</dbReference>
<dbReference type="InterPro" id="IPR024766">
    <property type="entry name" value="Znf_RING_H2"/>
</dbReference>
<dbReference type="InterPro" id="IPR013083">
    <property type="entry name" value="Znf_RING/FYVE/PHD"/>
</dbReference>
<dbReference type="PANTHER" id="PTHR14155:SF627">
    <property type="entry name" value="OS06G0192800 PROTEIN"/>
    <property type="match status" value="1"/>
</dbReference>
<keyword evidence="6" id="KW-0833">Ubl conjugation pathway</keyword>
<evidence type="ECO:0000256" key="7">
    <source>
        <dbReference type="ARBA" id="ARBA00022833"/>
    </source>
</evidence>
<dbReference type="Gene3D" id="3.30.40.10">
    <property type="entry name" value="Zinc/RING finger domain, C3HC4 (zinc finger)"/>
    <property type="match status" value="1"/>
</dbReference>
<dbReference type="GO" id="GO:0008270">
    <property type="term" value="F:zinc ion binding"/>
    <property type="evidence" value="ECO:0007669"/>
    <property type="project" value="UniProtKB-KW"/>
</dbReference>
<dbReference type="AlphaFoldDB" id="A0A8T0R829"/>
<evidence type="ECO:0000256" key="4">
    <source>
        <dbReference type="ARBA" id="ARBA00022723"/>
    </source>
</evidence>
<sequence>MEAEEPPQPRRGGARRVTLSEGQRFCVTALSLADADAARAQPLVTVWAEVGHEERAVGMVWSEQPAAPVPPLELDDGEFVLRHDSARSSVRLYGYYLDPPDPDGEGAATRRQFLVDIDAEELLDEEEEEEEEEVGQEYEPLTEEDLAERYDSDNGEDDEGEEEEDEDQPLPGKARDAEAAAGESSKIRWNSIALVAAPAGIAAPGGEFLGSPWFAAVKNTAGFMRIAAAAEAAAGSQEGREIVVLYRYTRFSRTWSGRRGVEACRRTKLHWLRFAVPPAGDMALSLAWAGSSLSPLIYPGLFRRELRDLWSGLAAAATTTIPAHAARLQVVVDVGILRREDHTAERMEHMRGALETTMGEAWPEYYHVGVELQLPEPVQREDGGGGDGDDDARPAKRRRAAAAAEDAEEECALCLDPLDSGLAAWPGCRHEFHGECVEKTLARSEACPLCRRKLSDALAGEAIQSC</sequence>
<comment type="similarity">
    <text evidence="8">Belongs to the RING-type zinc finger family. ATL subfamily.</text>
</comment>
<dbReference type="PANTHER" id="PTHR14155">
    <property type="entry name" value="RING FINGER DOMAIN-CONTAINING"/>
    <property type="match status" value="1"/>
</dbReference>
<evidence type="ECO:0000256" key="6">
    <source>
        <dbReference type="ARBA" id="ARBA00022786"/>
    </source>
</evidence>
<dbReference type="EC" id="2.3.2.27" evidence="3"/>
<accession>A0A8T0R829</accession>
<evidence type="ECO:0000313" key="13">
    <source>
        <dbReference type="Proteomes" id="UP000823388"/>
    </source>
</evidence>
<evidence type="ECO:0000256" key="3">
    <source>
        <dbReference type="ARBA" id="ARBA00012483"/>
    </source>
</evidence>
<dbReference type="SUPFAM" id="SSF57850">
    <property type="entry name" value="RING/U-box"/>
    <property type="match status" value="1"/>
</dbReference>